<reference evidence="2 3" key="1">
    <citation type="submission" date="2019-05" db="EMBL/GenBank/DDBJ databases">
        <title>Marivita sp. nov. isolated from sea sediment.</title>
        <authorList>
            <person name="Kim W."/>
        </authorList>
    </citation>
    <scope>NUCLEOTIDE SEQUENCE [LARGE SCALE GENOMIC DNA]</scope>
    <source>
        <strain evidence="2 3">CAU 1492</strain>
    </source>
</reference>
<feature type="transmembrane region" description="Helical" evidence="1">
    <location>
        <begin position="84"/>
        <end position="106"/>
    </location>
</feature>
<comment type="caution">
    <text evidence="2">The sequence shown here is derived from an EMBL/GenBank/DDBJ whole genome shotgun (WGS) entry which is preliminary data.</text>
</comment>
<dbReference type="Proteomes" id="UP001191082">
    <property type="component" value="Unassembled WGS sequence"/>
</dbReference>
<feature type="transmembrane region" description="Helical" evidence="1">
    <location>
        <begin position="26"/>
        <end position="42"/>
    </location>
</feature>
<dbReference type="EMBL" id="VCPC01000001">
    <property type="protein sequence ID" value="TMV15210.1"/>
    <property type="molecule type" value="Genomic_DNA"/>
</dbReference>
<organism evidence="2 3">
    <name type="scientific">Arenibacterium halophilum</name>
    <dbReference type="NCBI Taxonomy" id="2583821"/>
    <lineage>
        <taxon>Bacteria</taxon>
        <taxon>Pseudomonadati</taxon>
        <taxon>Pseudomonadota</taxon>
        <taxon>Alphaproteobacteria</taxon>
        <taxon>Rhodobacterales</taxon>
        <taxon>Paracoccaceae</taxon>
        <taxon>Arenibacterium</taxon>
    </lineage>
</organism>
<evidence type="ECO:0000256" key="1">
    <source>
        <dbReference type="SAM" id="Phobius"/>
    </source>
</evidence>
<evidence type="ECO:0000313" key="2">
    <source>
        <dbReference type="EMBL" id="TMV15210.1"/>
    </source>
</evidence>
<gene>
    <name evidence="2" type="ORF">FGK64_04420</name>
</gene>
<name>A0ABY2XFP1_9RHOB</name>
<evidence type="ECO:0000313" key="3">
    <source>
        <dbReference type="Proteomes" id="UP001191082"/>
    </source>
</evidence>
<protein>
    <submittedName>
        <fullName evidence="2">Uncharacterized protein</fullName>
    </submittedName>
</protein>
<proteinExistence type="predicted"/>
<keyword evidence="1" id="KW-0812">Transmembrane</keyword>
<keyword evidence="1" id="KW-0472">Membrane</keyword>
<keyword evidence="1" id="KW-1133">Transmembrane helix</keyword>
<feature type="transmembrane region" description="Helical" evidence="1">
    <location>
        <begin position="54"/>
        <end position="78"/>
    </location>
</feature>
<sequence length="120" mass="12562">MTAWLGWTAVLNLPFLPGPLGALESYGWPMLILLGAAAFGFAETLDLFLQRGLAFWPIVALAAITGALALRLALLPLAEAPGPLALVGVREGLGLFAVLYGAAALMMGRTRLQTSRITGD</sequence>
<accession>A0ABY2XFP1</accession>
<keyword evidence="3" id="KW-1185">Reference proteome</keyword>